<keyword evidence="2" id="KW-0472">Membrane</keyword>
<dbReference type="RefSeq" id="WP_345218164.1">
    <property type="nucleotide sequence ID" value="NZ_BAABGN010000013.1"/>
</dbReference>
<comment type="caution">
    <text evidence="3">The sequence shown here is derived from an EMBL/GenBank/DDBJ whole genome shotgun (WGS) entry which is preliminary data.</text>
</comment>
<accession>A0ABP8LL34</accession>
<keyword evidence="2" id="KW-1133">Transmembrane helix</keyword>
<evidence type="ECO:0008006" key="5">
    <source>
        <dbReference type="Google" id="ProtNLM"/>
    </source>
</evidence>
<evidence type="ECO:0000256" key="2">
    <source>
        <dbReference type="SAM" id="Phobius"/>
    </source>
</evidence>
<keyword evidence="2" id="KW-0812">Transmembrane</keyword>
<keyword evidence="4" id="KW-1185">Reference proteome</keyword>
<evidence type="ECO:0000313" key="3">
    <source>
        <dbReference type="EMBL" id="GAA4431703.1"/>
    </source>
</evidence>
<name>A0ABP8LL34_9MICO</name>
<proteinExistence type="predicted"/>
<protein>
    <recommendedName>
        <fullName evidence="5">DUF3311 domain-containing protein</fullName>
    </recommendedName>
</protein>
<sequence>MNAPPARGHRTRPAVAVVLGVLLAALMVYPWPEGTAEPIVLGVVPAPFLFWMIWTGLFILYVAWMAYRWDPYAAVVRRANAEHQRTTSAGSGPSRAAETGNEEEDR</sequence>
<evidence type="ECO:0000256" key="1">
    <source>
        <dbReference type="SAM" id="MobiDB-lite"/>
    </source>
</evidence>
<gene>
    <name evidence="3" type="ORF">GCM10023169_36520</name>
</gene>
<evidence type="ECO:0000313" key="4">
    <source>
        <dbReference type="Proteomes" id="UP001500622"/>
    </source>
</evidence>
<feature type="transmembrane region" description="Helical" evidence="2">
    <location>
        <begin position="49"/>
        <end position="67"/>
    </location>
</feature>
<feature type="transmembrane region" description="Helical" evidence="2">
    <location>
        <begin position="12"/>
        <end position="29"/>
    </location>
</feature>
<dbReference type="Proteomes" id="UP001500622">
    <property type="component" value="Unassembled WGS sequence"/>
</dbReference>
<feature type="region of interest" description="Disordered" evidence="1">
    <location>
        <begin position="83"/>
        <end position="106"/>
    </location>
</feature>
<organism evidence="3 4">
    <name type="scientific">Georgenia halophila</name>
    <dbReference type="NCBI Taxonomy" id="620889"/>
    <lineage>
        <taxon>Bacteria</taxon>
        <taxon>Bacillati</taxon>
        <taxon>Actinomycetota</taxon>
        <taxon>Actinomycetes</taxon>
        <taxon>Micrococcales</taxon>
        <taxon>Bogoriellaceae</taxon>
        <taxon>Georgenia</taxon>
    </lineage>
</organism>
<dbReference type="EMBL" id="BAABGN010000013">
    <property type="protein sequence ID" value="GAA4431703.1"/>
    <property type="molecule type" value="Genomic_DNA"/>
</dbReference>
<reference evidence="4" key="1">
    <citation type="journal article" date="2019" name="Int. J. Syst. Evol. Microbiol.">
        <title>The Global Catalogue of Microorganisms (GCM) 10K type strain sequencing project: providing services to taxonomists for standard genome sequencing and annotation.</title>
        <authorList>
            <consortium name="The Broad Institute Genomics Platform"/>
            <consortium name="The Broad Institute Genome Sequencing Center for Infectious Disease"/>
            <person name="Wu L."/>
            <person name="Ma J."/>
        </authorList>
    </citation>
    <scope>NUCLEOTIDE SEQUENCE [LARGE SCALE GENOMIC DNA]</scope>
    <source>
        <strain evidence="4">JCM 17810</strain>
    </source>
</reference>